<dbReference type="PROSITE" id="PS50181">
    <property type="entry name" value="FBOX"/>
    <property type="match status" value="1"/>
</dbReference>
<dbReference type="Proteomes" id="UP000027138">
    <property type="component" value="Unassembled WGS sequence"/>
</dbReference>
<dbReference type="NCBIfam" id="TIGR01640">
    <property type="entry name" value="F_box_assoc_1"/>
    <property type="match status" value="1"/>
</dbReference>
<organism evidence="2 3">
    <name type="scientific">Jatropha curcas</name>
    <name type="common">Barbados nut</name>
    <dbReference type="NCBI Taxonomy" id="180498"/>
    <lineage>
        <taxon>Eukaryota</taxon>
        <taxon>Viridiplantae</taxon>
        <taxon>Streptophyta</taxon>
        <taxon>Embryophyta</taxon>
        <taxon>Tracheophyta</taxon>
        <taxon>Spermatophyta</taxon>
        <taxon>Magnoliopsida</taxon>
        <taxon>eudicotyledons</taxon>
        <taxon>Gunneridae</taxon>
        <taxon>Pentapetalae</taxon>
        <taxon>rosids</taxon>
        <taxon>fabids</taxon>
        <taxon>Malpighiales</taxon>
        <taxon>Euphorbiaceae</taxon>
        <taxon>Crotonoideae</taxon>
        <taxon>Jatropheae</taxon>
        <taxon>Jatropha</taxon>
    </lineage>
</organism>
<evidence type="ECO:0000313" key="2">
    <source>
        <dbReference type="EMBL" id="KDP38913.1"/>
    </source>
</evidence>
<dbReference type="Pfam" id="PF07734">
    <property type="entry name" value="FBA_1"/>
    <property type="match status" value="1"/>
</dbReference>
<reference evidence="2 3" key="1">
    <citation type="journal article" date="2014" name="PLoS ONE">
        <title>Global Analysis of Gene Expression Profiles in Physic Nut (Jatropha curcas L.) Seedlings Exposed to Salt Stress.</title>
        <authorList>
            <person name="Zhang L."/>
            <person name="Zhang C."/>
            <person name="Wu P."/>
            <person name="Chen Y."/>
            <person name="Li M."/>
            <person name="Jiang H."/>
            <person name="Wu G."/>
        </authorList>
    </citation>
    <scope>NUCLEOTIDE SEQUENCE [LARGE SCALE GENOMIC DNA]</scope>
    <source>
        <strain evidence="3">cv. GZQX0401</strain>
        <tissue evidence="2">Young leaves</tissue>
    </source>
</reference>
<name>A0A067KVA0_JATCU</name>
<evidence type="ECO:0000313" key="3">
    <source>
        <dbReference type="Proteomes" id="UP000027138"/>
    </source>
</evidence>
<dbReference type="STRING" id="180498.A0A067KVA0"/>
<keyword evidence="3" id="KW-1185">Reference proteome</keyword>
<evidence type="ECO:0000259" key="1">
    <source>
        <dbReference type="PROSITE" id="PS50181"/>
    </source>
</evidence>
<dbReference type="InterPro" id="IPR017451">
    <property type="entry name" value="F-box-assoc_interact_dom"/>
</dbReference>
<dbReference type="OrthoDB" id="835398at2759"/>
<dbReference type="InterPro" id="IPR001810">
    <property type="entry name" value="F-box_dom"/>
</dbReference>
<dbReference type="AlphaFoldDB" id="A0A067KVA0"/>
<proteinExistence type="predicted"/>
<dbReference type="EMBL" id="KK914353">
    <property type="protein sequence ID" value="KDP38913.1"/>
    <property type="molecule type" value="Genomic_DNA"/>
</dbReference>
<feature type="domain" description="F-box" evidence="1">
    <location>
        <begin position="10"/>
        <end position="57"/>
    </location>
</feature>
<sequence length="381" mass="43852">MPLQREKRKSDIWHNLPVEVMAEIFCKLPIKSIIRCTSVCKSWNSLIKNPNFIHTHLKKPKLQLILHRFPVASIGSIEQRYTLRFDDKKFTDYMPVLYPKTVGHYLHVAGSCNGVVSLHSRCLFVLWNPSIRKSFFVPQPNFVYFSSCCRSFIGLGFDDSTNDYKLLRFMSCPTFQFKAELYSLNSNSWRDITDIVPTEFYIADYVVPAFVNGALHWPVTHWNEKEARTFVMVFDLKDEVFHEIMLPECLVNLDSAYIFLKAFEESTIAVIDDKNSDIWVMKDYGAAGSWVKLPELGNVGPTLGNVGRQRSLVLGFRNNRRVMGFRNDGEVLLELYDGQIVSHDPHSLQTSNLMKVQGGGSFVYRYVESLALLDKGHNQRI</sequence>
<dbReference type="InterPro" id="IPR006527">
    <property type="entry name" value="F-box-assoc_dom_typ1"/>
</dbReference>
<dbReference type="InterPro" id="IPR036047">
    <property type="entry name" value="F-box-like_dom_sf"/>
</dbReference>
<accession>A0A067KVA0</accession>
<dbReference type="InterPro" id="IPR050796">
    <property type="entry name" value="SCF_F-box_component"/>
</dbReference>
<dbReference type="SMART" id="SM00256">
    <property type="entry name" value="FBOX"/>
    <property type="match status" value="1"/>
</dbReference>
<dbReference type="Pfam" id="PF00646">
    <property type="entry name" value="F-box"/>
    <property type="match status" value="1"/>
</dbReference>
<dbReference type="PANTHER" id="PTHR31672:SF13">
    <property type="entry name" value="F-BOX PROTEIN CPR30-LIKE"/>
    <property type="match status" value="1"/>
</dbReference>
<dbReference type="PANTHER" id="PTHR31672">
    <property type="entry name" value="BNACNNG10540D PROTEIN"/>
    <property type="match status" value="1"/>
</dbReference>
<gene>
    <name evidence="2" type="ORF">JCGZ_00670</name>
</gene>
<dbReference type="SUPFAM" id="SSF81383">
    <property type="entry name" value="F-box domain"/>
    <property type="match status" value="1"/>
</dbReference>
<dbReference type="Gene3D" id="1.20.1280.50">
    <property type="match status" value="1"/>
</dbReference>
<dbReference type="CDD" id="cd22157">
    <property type="entry name" value="F-box_AtFBW1-like"/>
    <property type="match status" value="1"/>
</dbReference>
<protein>
    <recommendedName>
        <fullName evidence="1">F-box domain-containing protein</fullName>
    </recommendedName>
</protein>